<evidence type="ECO:0000313" key="2">
    <source>
        <dbReference type="EMBL" id="MBW0475416.1"/>
    </source>
</evidence>
<keyword evidence="3" id="KW-1185">Reference proteome</keyword>
<protein>
    <submittedName>
        <fullName evidence="2">Uncharacterized protein</fullName>
    </submittedName>
</protein>
<feature type="region of interest" description="Disordered" evidence="1">
    <location>
        <begin position="60"/>
        <end position="96"/>
    </location>
</feature>
<accession>A0A9Q3C344</accession>
<organism evidence="2 3">
    <name type="scientific">Austropuccinia psidii MF-1</name>
    <dbReference type="NCBI Taxonomy" id="1389203"/>
    <lineage>
        <taxon>Eukaryota</taxon>
        <taxon>Fungi</taxon>
        <taxon>Dikarya</taxon>
        <taxon>Basidiomycota</taxon>
        <taxon>Pucciniomycotina</taxon>
        <taxon>Pucciniomycetes</taxon>
        <taxon>Pucciniales</taxon>
        <taxon>Sphaerophragmiaceae</taxon>
        <taxon>Austropuccinia</taxon>
    </lineage>
</organism>
<comment type="caution">
    <text evidence="2">The sequence shown here is derived from an EMBL/GenBank/DDBJ whole genome shotgun (WGS) entry which is preliminary data.</text>
</comment>
<proteinExistence type="predicted"/>
<sequence length="96" mass="10439">MPLYEWGLGLNGLFGPFRPTVRGTLRPLLARFKRGQGGSPSAPKWPKTILGPKLAIKSVHGRWKPSEATRSAPSKDSPPAKGKISLSSMHPILKDQ</sequence>
<evidence type="ECO:0000256" key="1">
    <source>
        <dbReference type="SAM" id="MobiDB-lite"/>
    </source>
</evidence>
<dbReference type="EMBL" id="AVOT02004098">
    <property type="protein sequence ID" value="MBW0475416.1"/>
    <property type="molecule type" value="Genomic_DNA"/>
</dbReference>
<reference evidence="2" key="1">
    <citation type="submission" date="2021-03" db="EMBL/GenBank/DDBJ databases">
        <title>Draft genome sequence of rust myrtle Austropuccinia psidii MF-1, a brazilian biotype.</title>
        <authorList>
            <person name="Quecine M.C."/>
            <person name="Pachon D.M.R."/>
            <person name="Bonatelli M.L."/>
            <person name="Correr F.H."/>
            <person name="Franceschini L.M."/>
            <person name="Leite T.F."/>
            <person name="Margarido G.R.A."/>
            <person name="Almeida C.A."/>
            <person name="Ferrarezi J.A."/>
            <person name="Labate C.A."/>
        </authorList>
    </citation>
    <scope>NUCLEOTIDE SEQUENCE</scope>
    <source>
        <strain evidence="2">MF-1</strain>
    </source>
</reference>
<gene>
    <name evidence="2" type="ORF">O181_015131</name>
</gene>
<dbReference type="Proteomes" id="UP000765509">
    <property type="component" value="Unassembled WGS sequence"/>
</dbReference>
<evidence type="ECO:0000313" key="3">
    <source>
        <dbReference type="Proteomes" id="UP000765509"/>
    </source>
</evidence>
<name>A0A9Q3C344_9BASI</name>
<dbReference type="AlphaFoldDB" id="A0A9Q3C344"/>